<feature type="transmembrane region" description="Helical" evidence="15">
    <location>
        <begin position="194"/>
        <end position="218"/>
    </location>
</feature>
<dbReference type="InterPro" id="IPR008250">
    <property type="entry name" value="ATPase_P-typ_transduc_dom_A_sf"/>
</dbReference>
<evidence type="ECO:0000256" key="1">
    <source>
        <dbReference type="ARBA" id="ARBA00004370"/>
    </source>
</evidence>
<evidence type="ECO:0000256" key="6">
    <source>
        <dbReference type="ARBA" id="ARBA00022692"/>
    </source>
</evidence>
<dbReference type="InterPro" id="IPR006391">
    <property type="entry name" value="P-type_ATPase_bsu_IA"/>
</dbReference>
<dbReference type="InterPro" id="IPR018303">
    <property type="entry name" value="ATPase_P-typ_P_site"/>
</dbReference>
<keyword evidence="10" id="KW-0460">Magnesium</keyword>
<feature type="transmembrane region" description="Helical" evidence="15">
    <location>
        <begin position="62"/>
        <end position="81"/>
    </location>
</feature>
<keyword evidence="11" id="KW-0630">Potassium</keyword>
<accession>A0AAI8FT20</accession>
<evidence type="ECO:0000313" key="17">
    <source>
        <dbReference type="EMBL" id="AJI58364.1"/>
    </source>
</evidence>
<dbReference type="Proteomes" id="UP000001944">
    <property type="component" value="Chromosome"/>
</dbReference>
<evidence type="ECO:0000256" key="12">
    <source>
        <dbReference type="ARBA" id="ARBA00022989"/>
    </source>
</evidence>
<dbReference type="SUPFAM" id="SSF81653">
    <property type="entry name" value="Calcium ATPase, transduction domain A"/>
    <property type="match status" value="1"/>
</dbReference>
<gene>
    <name evidence="18" type="ordered locus">FTL_1882</name>
    <name evidence="17" type="ORF">AW21_720</name>
</gene>
<dbReference type="NCBIfam" id="TIGR01494">
    <property type="entry name" value="ATPase_P-type"/>
    <property type="match status" value="1"/>
</dbReference>
<keyword evidence="3" id="KW-1003">Cell membrane</keyword>
<reference evidence="18" key="4">
    <citation type="submission" date="2015-02" db="EMBL/GenBank/DDBJ databases">
        <title>Complete genome sequence of Francisella tularensis LVS (Live Vaccine Strain).</title>
        <authorList>
            <person name="Chain P."/>
            <person name="Larimer F."/>
            <person name="Land M."/>
            <person name="Stilwagen S."/>
            <person name="Larsson P."/>
            <person name="Bearden S."/>
            <person name="Chu M."/>
            <person name="Oyston P."/>
            <person name="Forsman M."/>
            <person name="Andersson S."/>
            <person name="Lindler L."/>
            <person name="Titball R."/>
            <person name="Garcia E."/>
        </authorList>
    </citation>
    <scope>NUCLEOTIDE SEQUENCE</scope>
    <source>
        <strain evidence="18">LVS</strain>
    </source>
</reference>
<keyword evidence="9" id="KW-0067">ATP-binding</keyword>
<keyword evidence="5" id="KW-0597">Phosphoprotein</keyword>
<reference evidence="19" key="2">
    <citation type="submission" date="2006-03" db="EMBL/GenBank/DDBJ databases">
        <title>Complete genome sequence of Francisella tularensis LVS (Live Vaccine Strain).</title>
        <authorList>
            <person name="Chain P."/>
            <person name="Larimer F."/>
            <person name="Land M."/>
            <person name="Stilwagen S."/>
            <person name="Larsson P."/>
            <person name="Bearden S."/>
            <person name="Chu M."/>
            <person name="Oyston P."/>
            <person name="Forsman M."/>
            <person name="Andersson S."/>
            <person name="Lindler L."/>
            <person name="Titball R."/>
            <person name="Garcia E."/>
        </authorList>
    </citation>
    <scope>NUCLEOTIDE SEQUENCE [LARGE SCALE GENOMIC DNA]</scope>
    <source>
        <strain evidence="19">LVS</strain>
    </source>
</reference>
<dbReference type="InterPro" id="IPR001757">
    <property type="entry name" value="P_typ_ATPase"/>
</dbReference>
<dbReference type="Proteomes" id="UP000031874">
    <property type="component" value="Chromosome"/>
</dbReference>
<evidence type="ECO:0000256" key="11">
    <source>
        <dbReference type="ARBA" id="ARBA00022958"/>
    </source>
</evidence>
<evidence type="ECO:0000313" key="19">
    <source>
        <dbReference type="Proteomes" id="UP000001944"/>
    </source>
</evidence>
<evidence type="ECO:0000256" key="4">
    <source>
        <dbReference type="ARBA" id="ARBA00022538"/>
    </source>
</evidence>
<dbReference type="Gene3D" id="3.40.1110.10">
    <property type="entry name" value="Calcium-transporting ATPase, cytoplasmic domain N"/>
    <property type="match status" value="1"/>
</dbReference>
<sequence length="347" mass="37373">MSTRKSPNLLSKELVVPAIKKSFTKCDPRQMIKNPVMFCVEVVTILCTLYLVSEIIQGQNIGFTLQVVIWLWFTILFANFAEGIAEGRGKAQADTLKAAKSKLFALRIEEDGSVTKVDAESLKIGDTVIVETNTLIPCDGDVIEGMATIDESAITGESEPIVKEAGSDNSGESFLDKMIDLVEGAKRLKSPNEIALTILLSGLTLIFIFAICSLYGMAMYSNTVLSAVVLIALFVTLIPTTIAGLLSAIGISGMDRLLKFNVVALSGRAVESSGNIDLLLLDKTGTITLGNRFATDFIPLGATSLEELAYAAWLSSLVDETPEGKSIVKLAEQRFNFNSKDVDIISS</sequence>
<evidence type="ECO:0000256" key="14">
    <source>
        <dbReference type="ARBA" id="ARBA00023136"/>
    </source>
</evidence>
<dbReference type="PANTHER" id="PTHR43743:SF1">
    <property type="entry name" value="POTASSIUM-TRANSPORTING ATPASE ATP-BINDING SUBUNIT"/>
    <property type="match status" value="1"/>
</dbReference>
<dbReference type="GO" id="GO:0005524">
    <property type="term" value="F:ATP binding"/>
    <property type="evidence" value="ECO:0007669"/>
    <property type="project" value="UniProtKB-KW"/>
</dbReference>
<dbReference type="EMBL" id="CP009694">
    <property type="protein sequence ID" value="AJI58364.1"/>
    <property type="molecule type" value="Genomic_DNA"/>
</dbReference>
<keyword evidence="13" id="KW-0406">Ion transport</keyword>
<protein>
    <submittedName>
        <fullName evidence="17">HAD ATPase, P-type, IC family protein</fullName>
    </submittedName>
    <submittedName>
        <fullName evidence="18">Potassium-transporting ATPase B chain</fullName>
    </submittedName>
</protein>
<evidence type="ECO:0000256" key="2">
    <source>
        <dbReference type="ARBA" id="ARBA00022448"/>
    </source>
</evidence>
<evidence type="ECO:0000256" key="5">
    <source>
        <dbReference type="ARBA" id="ARBA00022553"/>
    </source>
</evidence>
<dbReference type="GO" id="GO:0046872">
    <property type="term" value="F:metal ion binding"/>
    <property type="evidence" value="ECO:0007669"/>
    <property type="project" value="UniProtKB-KW"/>
</dbReference>
<proteinExistence type="predicted"/>
<evidence type="ECO:0000313" key="20">
    <source>
        <dbReference type="Proteomes" id="UP000031874"/>
    </source>
</evidence>
<dbReference type="InterPro" id="IPR059000">
    <property type="entry name" value="ATPase_P-type_domA"/>
</dbReference>
<feature type="domain" description="P-type ATPase A" evidence="16">
    <location>
        <begin position="106"/>
        <end position="167"/>
    </location>
</feature>
<dbReference type="GO" id="GO:0016887">
    <property type="term" value="F:ATP hydrolysis activity"/>
    <property type="evidence" value="ECO:0007669"/>
    <property type="project" value="InterPro"/>
</dbReference>
<feature type="transmembrane region" description="Helical" evidence="15">
    <location>
        <begin position="35"/>
        <end position="56"/>
    </location>
</feature>
<dbReference type="SUPFAM" id="SSF81665">
    <property type="entry name" value="Calcium ATPase, transmembrane domain M"/>
    <property type="match status" value="1"/>
</dbReference>
<dbReference type="InterPro" id="IPR023298">
    <property type="entry name" value="ATPase_P-typ_TM_dom_sf"/>
</dbReference>
<dbReference type="PROSITE" id="PS00154">
    <property type="entry name" value="ATPASE_E1_E2"/>
    <property type="match status" value="1"/>
</dbReference>
<dbReference type="InterPro" id="IPR023299">
    <property type="entry name" value="ATPase_P-typ_cyto_dom_N"/>
</dbReference>
<keyword evidence="6 15" id="KW-0812">Transmembrane</keyword>
<evidence type="ECO:0000256" key="9">
    <source>
        <dbReference type="ARBA" id="ARBA00022840"/>
    </source>
</evidence>
<comment type="subcellular location">
    <subcellularLocation>
        <location evidence="1">Membrane</location>
    </subcellularLocation>
</comment>
<evidence type="ECO:0000256" key="10">
    <source>
        <dbReference type="ARBA" id="ARBA00022842"/>
    </source>
</evidence>
<evidence type="ECO:0000259" key="16">
    <source>
        <dbReference type="Pfam" id="PF00122"/>
    </source>
</evidence>
<reference evidence="17 20" key="3">
    <citation type="journal article" date="2015" name="Genome Announc.">
        <title>Genome sequencing of 18 francisella strains to aid in assay development and testing.</title>
        <authorList>
            <person name="Johnson S.L."/>
            <person name="Daligault H.E."/>
            <person name="Davenport K.W."/>
            <person name="Coyne S.R."/>
            <person name="Frey K.G."/>
            <person name="Koroleva G.I."/>
            <person name="Broomall S.M."/>
            <person name="Bishop-Lilly K.A."/>
            <person name="Bruce D.C."/>
            <person name="Chertkov O."/>
            <person name="Freitas T."/>
            <person name="Jaissle J."/>
            <person name="Ladner J.T."/>
            <person name="Rosenzweig C.N."/>
            <person name="Gibbons H.S."/>
            <person name="Palacios G.F."/>
            <person name="Redden C.L."/>
            <person name="Xu Y."/>
            <person name="Minogue T.D."/>
            <person name="Chain P.S."/>
        </authorList>
    </citation>
    <scope>NUCLEOTIDE SEQUENCE [LARGE SCALE GENOMIC DNA]</scope>
    <source>
        <strain evidence="17 20">LVS</strain>
    </source>
</reference>
<keyword evidence="2" id="KW-0813">Transport</keyword>
<evidence type="ECO:0000313" key="18">
    <source>
        <dbReference type="EMBL" id="CAJ80321.1"/>
    </source>
</evidence>
<evidence type="ECO:0000256" key="3">
    <source>
        <dbReference type="ARBA" id="ARBA00022475"/>
    </source>
</evidence>
<name>A0AAI8FT20_FRATH</name>
<keyword evidence="7" id="KW-0479">Metal-binding</keyword>
<dbReference type="GO" id="GO:0008556">
    <property type="term" value="F:P-type potassium transmembrane transporter activity"/>
    <property type="evidence" value="ECO:0007669"/>
    <property type="project" value="InterPro"/>
</dbReference>
<organism evidence="17 20">
    <name type="scientific">Francisella tularensis subsp. holarctica (strain LVS)</name>
    <dbReference type="NCBI Taxonomy" id="376619"/>
    <lineage>
        <taxon>Bacteria</taxon>
        <taxon>Pseudomonadati</taxon>
        <taxon>Pseudomonadota</taxon>
        <taxon>Gammaproteobacteria</taxon>
        <taxon>Thiotrichales</taxon>
        <taxon>Francisellaceae</taxon>
        <taxon>Francisella</taxon>
    </lineage>
</organism>
<keyword evidence="12 15" id="KW-1133">Transmembrane helix</keyword>
<dbReference type="PRINTS" id="PR00119">
    <property type="entry name" value="CATATPASE"/>
</dbReference>
<dbReference type="GO" id="GO:0016020">
    <property type="term" value="C:membrane"/>
    <property type="evidence" value="ECO:0007669"/>
    <property type="project" value="UniProtKB-SubCell"/>
</dbReference>
<keyword evidence="4" id="KW-0633">Potassium transport</keyword>
<dbReference type="KEGG" id="ftl:FTL_1882"/>
<dbReference type="Pfam" id="PF00122">
    <property type="entry name" value="E1-E2_ATPase"/>
    <property type="match status" value="1"/>
</dbReference>
<reference evidence="18 19" key="1">
    <citation type="submission" date="2006-02" db="EMBL/GenBank/DDBJ databases">
        <authorList>
            <consortium name="Microbial Genomics Group"/>
            <consortium name="Lawrence Livermore National Laboratory"/>
            <consortium name="and the Genome Analysis Group"/>
            <consortium name="Oak Ridge National Laboratory"/>
            <person name="Larimer F.W."/>
        </authorList>
    </citation>
    <scope>NUCLEOTIDE SEQUENCE [LARGE SCALE GENOMIC DNA]</scope>
    <source>
        <strain evidence="18 19">LVS</strain>
    </source>
</reference>
<evidence type="ECO:0000256" key="13">
    <source>
        <dbReference type="ARBA" id="ARBA00023065"/>
    </source>
</evidence>
<dbReference type="EMBL" id="AM233362">
    <property type="protein sequence ID" value="CAJ80321.1"/>
    <property type="molecule type" value="Genomic_DNA"/>
</dbReference>
<feature type="transmembrane region" description="Helical" evidence="15">
    <location>
        <begin position="224"/>
        <end position="249"/>
    </location>
</feature>
<evidence type="ECO:0000256" key="15">
    <source>
        <dbReference type="SAM" id="Phobius"/>
    </source>
</evidence>
<dbReference type="AlphaFoldDB" id="A0AAI8FT20"/>
<evidence type="ECO:0000256" key="7">
    <source>
        <dbReference type="ARBA" id="ARBA00022723"/>
    </source>
</evidence>
<keyword evidence="8" id="KW-0547">Nucleotide-binding</keyword>
<dbReference type="PANTHER" id="PTHR43743">
    <property type="entry name" value="POTASSIUM-TRANSPORTING ATPASE ATP-BINDING SUBUNIT"/>
    <property type="match status" value="1"/>
</dbReference>
<evidence type="ECO:0000256" key="8">
    <source>
        <dbReference type="ARBA" id="ARBA00022741"/>
    </source>
</evidence>
<dbReference type="Gene3D" id="2.70.150.10">
    <property type="entry name" value="Calcium-transporting ATPase, cytoplasmic transduction domain A"/>
    <property type="match status" value="1"/>
</dbReference>
<dbReference type="SUPFAM" id="SSF81660">
    <property type="entry name" value="Metal cation-transporting ATPase, ATP-binding domain N"/>
    <property type="match status" value="1"/>
</dbReference>
<keyword evidence="14 15" id="KW-0472">Membrane</keyword>